<dbReference type="Gene3D" id="2.40.100.10">
    <property type="entry name" value="Cyclophilin-like"/>
    <property type="match status" value="1"/>
</dbReference>
<keyword evidence="5" id="KW-0413">Isomerase</keyword>
<dbReference type="InParanoid" id="A0A2V0NS29"/>
<accession>A0A2V0NS29</accession>
<dbReference type="Pfam" id="PF04969">
    <property type="entry name" value="CS"/>
    <property type="match status" value="1"/>
</dbReference>
<dbReference type="GO" id="GO:0016018">
    <property type="term" value="F:cyclosporin A binding"/>
    <property type="evidence" value="ECO:0007669"/>
    <property type="project" value="TreeGrafter"/>
</dbReference>
<dbReference type="PROSITE" id="PS51203">
    <property type="entry name" value="CS"/>
    <property type="match status" value="1"/>
</dbReference>
<dbReference type="FunFam" id="2.40.100.10:FF:000025">
    <property type="entry name" value="Peptidyl-prolyl cis-trans isomerase CYP19-2"/>
    <property type="match status" value="1"/>
</dbReference>
<evidence type="ECO:0000259" key="7">
    <source>
        <dbReference type="PROSITE" id="PS51203"/>
    </source>
</evidence>
<evidence type="ECO:0000256" key="1">
    <source>
        <dbReference type="ARBA" id="ARBA00000971"/>
    </source>
</evidence>
<dbReference type="InterPro" id="IPR029000">
    <property type="entry name" value="Cyclophilin-like_dom_sf"/>
</dbReference>
<reference evidence="8 9" key="1">
    <citation type="journal article" date="2018" name="Sci. Rep.">
        <title>Raphidocelis subcapitata (=Pseudokirchneriella subcapitata) provides an insight into genome evolution and environmental adaptations in the Sphaeropleales.</title>
        <authorList>
            <person name="Suzuki S."/>
            <person name="Yamaguchi H."/>
            <person name="Nakajima N."/>
            <person name="Kawachi M."/>
        </authorList>
    </citation>
    <scope>NUCLEOTIDE SEQUENCE [LARGE SCALE GENOMIC DNA]</scope>
    <source>
        <strain evidence="8 9">NIES-35</strain>
    </source>
</reference>
<dbReference type="SUPFAM" id="SSF50891">
    <property type="entry name" value="Cyclophilin-like"/>
    <property type="match status" value="1"/>
</dbReference>
<dbReference type="SUPFAM" id="SSF49764">
    <property type="entry name" value="HSP20-like chaperones"/>
    <property type="match status" value="1"/>
</dbReference>
<comment type="caution">
    <text evidence="8">The sequence shown here is derived from an EMBL/GenBank/DDBJ whole genome shotgun (WGS) entry which is preliminary data.</text>
</comment>
<name>A0A2V0NS29_9CHLO</name>
<organism evidence="8 9">
    <name type="scientific">Raphidocelis subcapitata</name>
    <dbReference type="NCBI Taxonomy" id="307507"/>
    <lineage>
        <taxon>Eukaryota</taxon>
        <taxon>Viridiplantae</taxon>
        <taxon>Chlorophyta</taxon>
        <taxon>core chlorophytes</taxon>
        <taxon>Chlorophyceae</taxon>
        <taxon>CS clade</taxon>
        <taxon>Sphaeropleales</taxon>
        <taxon>Selenastraceae</taxon>
        <taxon>Raphidocelis</taxon>
    </lineage>
</organism>
<evidence type="ECO:0000259" key="6">
    <source>
        <dbReference type="PROSITE" id="PS50072"/>
    </source>
</evidence>
<dbReference type="PANTHER" id="PTHR11071:SF561">
    <property type="entry name" value="PEPTIDYL-PROLYL CIS-TRANS ISOMERASE D-RELATED"/>
    <property type="match status" value="1"/>
</dbReference>
<dbReference type="PRINTS" id="PR00153">
    <property type="entry name" value="CSAPPISMRASE"/>
</dbReference>
<feature type="domain" description="CS" evidence="7">
    <location>
        <begin position="34"/>
        <end position="128"/>
    </location>
</feature>
<sequence>MRLSGAPLVSRQIAAAPARPSRACFRPRALLKTAPDCRPTWSQDTEEVTLRIPVPSEVRGKDVKFEAHPRRLALSVAGRELVWGGLEGAAEIDPDATFWTLESEGGQKFVVATLGKKRSGHDSWLHLLESDRPDTTVTHRVFLDVSAGGRSGRLVLGLFGNIAPRTVENFRALCTGEKGAGKVAEALHLKGSPWHRIIPGFMAQGGDITQGNGMGGESIYGETFEDEPFQATHSGRGALAMANAGPNTNGSQFYLTFGPQPHLDGKHVVFGQVEAGWDALALLEGLGSGGGTPTAPAVISDCGEAGLWEEPEALVGAFKAAAATAEAA</sequence>
<dbReference type="EC" id="5.2.1.8" evidence="3"/>
<feature type="domain" description="PPIase cyclophilin-type" evidence="6">
    <location>
        <begin position="142"/>
        <end position="304"/>
    </location>
</feature>
<dbReference type="PANTHER" id="PTHR11071">
    <property type="entry name" value="PEPTIDYL-PROLYL CIS-TRANS ISOMERASE"/>
    <property type="match status" value="1"/>
</dbReference>
<dbReference type="AlphaFoldDB" id="A0A2V0NS29"/>
<dbReference type="PROSITE" id="PS50072">
    <property type="entry name" value="CSA_PPIASE_2"/>
    <property type="match status" value="1"/>
</dbReference>
<dbReference type="GO" id="GO:0005737">
    <property type="term" value="C:cytoplasm"/>
    <property type="evidence" value="ECO:0007669"/>
    <property type="project" value="TreeGrafter"/>
</dbReference>
<dbReference type="GO" id="GO:0006457">
    <property type="term" value="P:protein folding"/>
    <property type="evidence" value="ECO:0007669"/>
    <property type="project" value="TreeGrafter"/>
</dbReference>
<evidence type="ECO:0000256" key="4">
    <source>
        <dbReference type="ARBA" id="ARBA00023110"/>
    </source>
</evidence>
<gene>
    <name evidence="8" type="ORF">Rsub_03430</name>
</gene>
<dbReference type="InterPro" id="IPR008978">
    <property type="entry name" value="HSP20-like_chaperone"/>
</dbReference>
<dbReference type="InterPro" id="IPR002130">
    <property type="entry name" value="Cyclophilin-type_PPIase_dom"/>
</dbReference>
<evidence type="ECO:0000313" key="8">
    <source>
        <dbReference type="EMBL" id="GBF90434.1"/>
    </source>
</evidence>
<dbReference type="STRING" id="307507.A0A2V0NS29"/>
<evidence type="ECO:0000313" key="9">
    <source>
        <dbReference type="Proteomes" id="UP000247498"/>
    </source>
</evidence>
<dbReference type="Pfam" id="PF00160">
    <property type="entry name" value="Pro_isomerase"/>
    <property type="match status" value="1"/>
</dbReference>
<protein>
    <recommendedName>
        <fullName evidence="3">peptidylprolyl isomerase</fullName>
        <ecNumber evidence="3">5.2.1.8</ecNumber>
    </recommendedName>
</protein>
<dbReference type="InterPro" id="IPR007052">
    <property type="entry name" value="CS_dom"/>
</dbReference>
<proteinExistence type="inferred from homology"/>
<keyword evidence="4" id="KW-0697">Rotamase</keyword>
<dbReference type="OrthoDB" id="539790at2759"/>
<dbReference type="GO" id="GO:0003755">
    <property type="term" value="F:peptidyl-prolyl cis-trans isomerase activity"/>
    <property type="evidence" value="ECO:0007669"/>
    <property type="project" value="UniProtKB-KW"/>
</dbReference>
<evidence type="ECO:0000256" key="3">
    <source>
        <dbReference type="ARBA" id="ARBA00013194"/>
    </source>
</evidence>
<dbReference type="Proteomes" id="UP000247498">
    <property type="component" value="Unassembled WGS sequence"/>
</dbReference>
<dbReference type="Gene3D" id="2.60.40.790">
    <property type="match status" value="1"/>
</dbReference>
<keyword evidence="9" id="KW-1185">Reference proteome</keyword>
<dbReference type="CDD" id="cd06467">
    <property type="entry name" value="p23_NUDC_like"/>
    <property type="match status" value="1"/>
</dbReference>
<dbReference type="EMBL" id="BDRX01000017">
    <property type="protein sequence ID" value="GBF90434.1"/>
    <property type="molecule type" value="Genomic_DNA"/>
</dbReference>
<evidence type="ECO:0000256" key="2">
    <source>
        <dbReference type="ARBA" id="ARBA00007365"/>
    </source>
</evidence>
<comment type="similarity">
    <text evidence="2">Belongs to the cyclophilin-type PPIase family.</text>
</comment>
<comment type="catalytic activity">
    <reaction evidence="1">
        <text>[protein]-peptidylproline (omega=180) = [protein]-peptidylproline (omega=0)</text>
        <dbReference type="Rhea" id="RHEA:16237"/>
        <dbReference type="Rhea" id="RHEA-COMP:10747"/>
        <dbReference type="Rhea" id="RHEA-COMP:10748"/>
        <dbReference type="ChEBI" id="CHEBI:83833"/>
        <dbReference type="ChEBI" id="CHEBI:83834"/>
        <dbReference type="EC" id="5.2.1.8"/>
    </reaction>
</comment>
<evidence type="ECO:0000256" key="5">
    <source>
        <dbReference type="ARBA" id="ARBA00023235"/>
    </source>
</evidence>